<feature type="transmembrane region" description="Helical" evidence="1">
    <location>
        <begin position="89"/>
        <end position="106"/>
    </location>
</feature>
<evidence type="ECO:0000259" key="2">
    <source>
        <dbReference type="Pfam" id="PF19124"/>
    </source>
</evidence>
<evidence type="ECO:0000313" key="4">
    <source>
        <dbReference type="Proteomes" id="UP000183952"/>
    </source>
</evidence>
<dbReference type="EMBL" id="FRAD01000015">
    <property type="protein sequence ID" value="SHK16540.1"/>
    <property type="molecule type" value="Genomic_DNA"/>
</dbReference>
<evidence type="ECO:0000256" key="1">
    <source>
        <dbReference type="SAM" id="Phobius"/>
    </source>
</evidence>
<dbReference type="Pfam" id="PF19124">
    <property type="entry name" value="DUF5808"/>
    <property type="match status" value="1"/>
</dbReference>
<feature type="transmembrane region" description="Helical" evidence="1">
    <location>
        <begin position="239"/>
        <end position="255"/>
    </location>
</feature>
<feature type="transmembrane region" description="Helical" evidence="1">
    <location>
        <begin position="56"/>
        <end position="77"/>
    </location>
</feature>
<sequence length="256" mass="29767">MRGRRSRKPHPLVGGVSSHMISFFTDRASNNGICFGIRLPKEYMDNKQIKSLKKKYRIIVSTVFVLVFITFNSIVFFGNYSSKELETEVISWMFMCFINYIIIKAKPDLNSGCIEKAVIRKKKFRRVNSIFIFVLTICMMILLSIKQLELLYNSNLLSLYNNLNILVAVITLIFLIQLIKIGQGGKHISSDEEDDELYKDDDDKWFLGEMYFNPKDPAWIVEKRIGIGWTVNFGNRKSWFIFFAIMTILVALKIIL</sequence>
<feature type="transmembrane region" description="Helical" evidence="1">
    <location>
        <begin position="127"/>
        <end position="145"/>
    </location>
</feature>
<evidence type="ECO:0000313" key="3">
    <source>
        <dbReference type="EMBL" id="SHK16540.1"/>
    </source>
</evidence>
<reference evidence="3 4" key="1">
    <citation type="submission" date="2016-11" db="EMBL/GenBank/DDBJ databases">
        <authorList>
            <person name="Jaros S."/>
            <person name="Januszkiewicz K."/>
            <person name="Wedrychowicz H."/>
        </authorList>
    </citation>
    <scope>NUCLEOTIDE SEQUENCE [LARGE SCALE GENOMIC DNA]</scope>
    <source>
        <strain evidence="3 4">DSM 3090</strain>
    </source>
</reference>
<gene>
    <name evidence="3" type="ORF">SAMN02745248_01942</name>
</gene>
<keyword evidence="1" id="KW-1133">Transmembrane helix</keyword>
<dbReference type="InterPro" id="IPR043831">
    <property type="entry name" value="DUF5808"/>
</dbReference>
<dbReference type="Proteomes" id="UP000183952">
    <property type="component" value="Unassembled WGS sequence"/>
</dbReference>
<proteinExistence type="predicted"/>
<accession>A0A1M6Q8S2</accession>
<keyword evidence="1" id="KW-0472">Membrane</keyword>
<keyword evidence="1" id="KW-0812">Transmembrane</keyword>
<dbReference type="STRING" id="1121331.SAMN02745248_01942"/>
<feature type="domain" description="DUF5808" evidence="2">
    <location>
        <begin position="214"/>
        <end position="239"/>
    </location>
</feature>
<keyword evidence="4" id="KW-1185">Reference proteome</keyword>
<dbReference type="AlphaFoldDB" id="A0A1M6Q8S2"/>
<protein>
    <recommendedName>
        <fullName evidence="2">DUF5808 domain-containing protein</fullName>
    </recommendedName>
</protein>
<name>A0A1M6Q8S2_9CLOT</name>
<organism evidence="3 4">
    <name type="scientific">Hathewaya proteolytica DSM 3090</name>
    <dbReference type="NCBI Taxonomy" id="1121331"/>
    <lineage>
        <taxon>Bacteria</taxon>
        <taxon>Bacillati</taxon>
        <taxon>Bacillota</taxon>
        <taxon>Clostridia</taxon>
        <taxon>Eubacteriales</taxon>
        <taxon>Clostridiaceae</taxon>
        <taxon>Hathewaya</taxon>
    </lineage>
</organism>
<feature type="transmembrane region" description="Helical" evidence="1">
    <location>
        <begin position="157"/>
        <end position="179"/>
    </location>
</feature>